<organism evidence="1 2">
    <name type="scientific">Dorcoceras hygrometricum</name>
    <dbReference type="NCBI Taxonomy" id="472368"/>
    <lineage>
        <taxon>Eukaryota</taxon>
        <taxon>Viridiplantae</taxon>
        <taxon>Streptophyta</taxon>
        <taxon>Embryophyta</taxon>
        <taxon>Tracheophyta</taxon>
        <taxon>Spermatophyta</taxon>
        <taxon>Magnoliopsida</taxon>
        <taxon>eudicotyledons</taxon>
        <taxon>Gunneridae</taxon>
        <taxon>Pentapetalae</taxon>
        <taxon>asterids</taxon>
        <taxon>lamiids</taxon>
        <taxon>Lamiales</taxon>
        <taxon>Gesneriaceae</taxon>
        <taxon>Didymocarpoideae</taxon>
        <taxon>Trichosporeae</taxon>
        <taxon>Loxocarpinae</taxon>
        <taxon>Dorcoceras</taxon>
    </lineage>
</organism>
<sequence length="394" mass="45351">MSLFDLQDVCIAIGSITTLDLPMVVDLIGIYGLKGPYCTLTTTNWFLQTLSMIPRGSWGDVARRSYHDPMGKSGIVIPEPQWLWALLLAVVRCCADVRRHVVHGSRPLAARCRPSCRALVARLTRRRPTCCAPLAARLRRWSLDDGRPWIACWMHVKAGHGAICCATIGARWALAVPIVHGVASRLARRRARCRPQFSSWRWRRRPTTAYKMVSMKNPLAAILDSNKFTGLNYQDWFRNLNLVLASEKLLYTIEKCPPEETPADISPEELITLNQWRDDEVKARCYVMASMSKSQFNRRTFSVDGLIFSRWVAKRQRLFNMKGRRLGLTVKFSRWCLRIFTRWYFSRYIFSEESAADTSLKGNQQVATVILDQPILFEVKYFKRSADAYYQTIK</sequence>
<dbReference type="AlphaFoldDB" id="A0A2Z7BYQ3"/>
<dbReference type="Proteomes" id="UP000250235">
    <property type="component" value="Unassembled WGS sequence"/>
</dbReference>
<reference evidence="1 2" key="1">
    <citation type="journal article" date="2015" name="Proc. Natl. Acad. Sci. U.S.A.">
        <title>The resurrection genome of Boea hygrometrica: A blueprint for survival of dehydration.</title>
        <authorList>
            <person name="Xiao L."/>
            <person name="Yang G."/>
            <person name="Zhang L."/>
            <person name="Yang X."/>
            <person name="Zhao S."/>
            <person name="Ji Z."/>
            <person name="Zhou Q."/>
            <person name="Hu M."/>
            <person name="Wang Y."/>
            <person name="Chen M."/>
            <person name="Xu Y."/>
            <person name="Jin H."/>
            <person name="Xiao X."/>
            <person name="Hu G."/>
            <person name="Bao F."/>
            <person name="Hu Y."/>
            <person name="Wan P."/>
            <person name="Li L."/>
            <person name="Deng X."/>
            <person name="Kuang T."/>
            <person name="Xiang C."/>
            <person name="Zhu J.K."/>
            <person name="Oliver M.J."/>
            <person name="He Y."/>
        </authorList>
    </citation>
    <scope>NUCLEOTIDE SEQUENCE [LARGE SCALE GENOMIC DNA]</scope>
    <source>
        <strain evidence="2">cv. XS01</strain>
    </source>
</reference>
<dbReference type="EMBL" id="KV001014">
    <property type="protein sequence ID" value="KZV39406.1"/>
    <property type="molecule type" value="Genomic_DNA"/>
</dbReference>
<protein>
    <submittedName>
        <fullName evidence="1">Uncharacterized protein</fullName>
    </submittedName>
</protein>
<evidence type="ECO:0000313" key="2">
    <source>
        <dbReference type="Proteomes" id="UP000250235"/>
    </source>
</evidence>
<name>A0A2Z7BYQ3_9LAMI</name>
<accession>A0A2Z7BYQ3</accession>
<proteinExistence type="predicted"/>
<keyword evidence="2" id="KW-1185">Reference proteome</keyword>
<gene>
    <name evidence="1" type="ORF">F511_41017</name>
</gene>
<evidence type="ECO:0000313" key="1">
    <source>
        <dbReference type="EMBL" id="KZV39406.1"/>
    </source>
</evidence>
<dbReference type="OrthoDB" id="1920930at2759"/>